<feature type="transmembrane region" description="Helical" evidence="8">
    <location>
        <begin position="97"/>
        <end position="121"/>
    </location>
</feature>
<organism evidence="9 10">
    <name type="scientific">Carboxydichorda subterranea</name>
    <dbReference type="NCBI Taxonomy" id="3109565"/>
    <lineage>
        <taxon>Bacteria</taxon>
        <taxon>Bacillati</taxon>
        <taxon>Bacillota</taxon>
        <taxon>Limnochordia</taxon>
        <taxon>Limnochordales</taxon>
        <taxon>Geochordaceae</taxon>
        <taxon>Carboxydichorda</taxon>
    </lineage>
</organism>
<evidence type="ECO:0000256" key="6">
    <source>
        <dbReference type="ARBA" id="ARBA00022989"/>
    </source>
</evidence>
<reference evidence="9 10" key="1">
    <citation type="journal article" date="2024" name="Front. Microbiol.">
        <title>Novel thermophilic genera Geochorda gen. nov. and Carboxydochorda gen. nov. from the deep terrestrial subsurface reveal the ecophysiological diversity in the class Limnochordia.</title>
        <authorList>
            <person name="Karnachuk O.V."/>
            <person name="Lukina A.P."/>
            <person name="Avakyan M.R."/>
            <person name="Kadnikov V.V."/>
            <person name="Begmatov S."/>
            <person name="Beletsky A.V."/>
            <person name="Vlasova K.G."/>
            <person name="Novikov A.A."/>
            <person name="Shcherbakova V.A."/>
            <person name="Mardanov A.V."/>
            <person name="Ravin N.V."/>
        </authorList>
    </citation>
    <scope>NUCLEOTIDE SEQUENCE [LARGE SCALE GENOMIC DNA]</scope>
    <source>
        <strain evidence="9 10">L945</strain>
    </source>
</reference>
<comment type="subcellular location">
    <subcellularLocation>
        <location evidence="2">Membrane</location>
        <topology evidence="2">Multi-pass membrane protein</topology>
    </subcellularLocation>
</comment>
<evidence type="ECO:0000256" key="1">
    <source>
        <dbReference type="ARBA" id="ARBA00001946"/>
    </source>
</evidence>
<protein>
    <submittedName>
        <fullName evidence="9">UbiA family prenyltransferase</fullName>
    </submittedName>
</protein>
<feature type="transmembrane region" description="Helical" evidence="8">
    <location>
        <begin position="277"/>
        <end position="294"/>
    </location>
</feature>
<evidence type="ECO:0000256" key="4">
    <source>
        <dbReference type="ARBA" id="ARBA00022679"/>
    </source>
</evidence>
<dbReference type="EMBL" id="CP141615">
    <property type="protein sequence ID" value="WRP17625.1"/>
    <property type="molecule type" value="Genomic_DNA"/>
</dbReference>
<name>A0ABZ1BYG7_9FIRM</name>
<feature type="transmembrane region" description="Helical" evidence="8">
    <location>
        <begin position="141"/>
        <end position="162"/>
    </location>
</feature>
<dbReference type="Proteomes" id="UP001332192">
    <property type="component" value="Chromosome"/>
</dbReference>
<evidence type="ECO:0000313" key="9">
    <source>
        <dbReference type="EMBL" id="WRP17625.1"/>
    </source>
</evidence>
<feature type="transmembrane region" description="Helical" evidence="8">
    <location>
        <begin position="49"/>
        <end position="70"/>
    </location>
</feature>
<comment type="cofactor">
    <cofactor evidence="1">
        <name>Mg(2+)</name>
        <dbReference type="ChEBI" id="CHEBI:18420"/>
    </cofactor>
</comment>
<feature type="transmembrane region" description="Helical" evidence="8">
    <location>
        <begin position="25"/>
        <end position="43"/>
    </location>
</feature>
<feature type="transmembrane region" description="Helical" evidence="8">
    <location>
        <begin position="238"/>
        <end position="257"/>
    </location>
</feature>
<dbReference type="Pfam" id="PF01040">
    <property type="entry name" value="UbiA"/>
    <property type="match status" value="1"/>
</dbReference>
<dbReference type="InterPro" id="IPR044878">
    <property type="entry name" value="UbiA_sf"/>
</dbReference>
<keyword evidence="10" id="KW-1185">Reference proteome</keyword>
<keyword evidence="4" id="KW-0808">Transferase</keyword>
<evidence type="ECO:0000256" key="7">
    <source>
        <dbReference type="ARBA" id="ARBA00023136"/>
    </source>
</evidence>
<proteinExistence type="inferred from homology"/>
<sequence>MHAVTPPSAAPPQPAARLPLPRKPAALAVPLVYAAAILAAGAVPPARQLLWLTLAAAGACAAATAINRVVDADVDRVERRSAGGSTASPRPVDSGRALLVALSGTLLLLVAAGQLNALALWLSPIPVLAFVVVPHTRRWTWAYRAFLGLAQATGPAGGWVAIRAAVEGPTWLLGLAAGLWVSGLDLLHAPPDDAGDREQGTPWLPRHPGPRGAVAVARWAHAAAVLAWVMAGWATGRAGWYFGGVALSALLLAWQHARLTLSLPHVSRPRRAWSPGGSVSLVILAATVLDVHFYG</sequence>
<dbReference type="PANTHER" id="PTHR11048">
    <property type="entry name" value="PRENYLTRANSFERASES"/>
    <property type="match status" value="1"/>
</dbReference>
<dbReference type="Gene3D" id="1.20.120.1780">
    <property type="entry name" value="UbiA prenyltransferase"/>
    <property type="match status" value="1"/>
</dbReference>
<dbReference type="InterPro" id="IPR039653">
    <property type="entry name" value="Prenyltransferase"/>
</dbReference>
<gene>
    <name evidence="9" type="ORF">U7230_00995</name>
</gene>
<dbReference type="InterPro" id="IPR000537">
    <property type="entry name" value="UbiA_prenyltransferase"/>
</dbReference>
<evidence type="ECO:0000256" key="5">
    <source>
        <dbReference type="ARBA" id="ARBA00022692"/>
    </source>
</evidence>
<evidence type="ECO:0000256" key="3">
    <source>
        <dbReference type="ARBA" id="ARBA00005985"/>
    </source>
</evidence>
<keyword evidence="5 8" id="KW-0812">Transmembrane</keyword>
<keyword evidence="7 8" id="KW-0472">Membrane</keyword>
<dbReference type="RefSeq" id="WP_324716895.1">
    <property type="nucleotide sequence ID" value="NZ_CP141615.1"/>
</dbReference>
<comment type="similarity">
    <text evidence="3">Belongs to the UbiA prenyltransferase family.</text>
</comment>
<accession>A0ABZ1BYG7</accession>
<dbReference type="PANTHER" id="PTHR11048:SF28">
    <property type="entry name" value="4-HYDROXYBENZOATE POLYPRENYLTRANSFERASE, MITOCHONDRIAL"/>
    <property type="match status" value="1"/>
</dbReference>
<evidence type="ECO:0000313" key="10">
    <source>
        <dbReference type="Proteomes" id="UP001332192"/>
    </source>
</evidence>
<dbReference type="Gene3D" id="1.10.357.140">
    <property type="entry name" value="UbiA prenyltransferase"/>
    <property type="match status" value="1"/>
</dbReference>
<evidence type="ECO:0000256" key="8">
    <source>
        <dbReference type="SAM" id="Phobius"/>
    </source>
</evidence>
<keyword evidence="6 8" id="KW-1133">Transmembrane helix</keyword>
<evidence type="ECO:0000256" key="2">
    <source>
        <dbReference type="ARBA" id="ARBA00004141"/>
    </source>
</evidence>